<proteinExistence type="predicted"/>
<feature type="transmembrane region" description="Helical" evidence="1">
    <location>
        <begin position="163"/>
        <end position="184"/>
    </location>
</feature>
<gene>
    <name evidence="2" type="primary">BBa0001L01.28</name>
</gene>
<sequence>MLLPPMRRRQRCIVLLNLMVSKADLTARFRATILLLFQCRPFIFELGSEFAREDSPDTPERGSWCVQPRHLGSHEEEDEQVQFPGASTTTHAVPFLDTGGGVAALRHGSAWEHEEEMLVRGGDNQVAAVNYFRYTDMFYIGPICSDSSSTGRHVEWLRSMISFFAWFLVYAVETFVLCHCSLLVTQ</sequence>
<protein>
    <submittedName>
        <fullName evidence="2">Uncharacterized protein</fullName>
    </submittedName>
</protein>
<evidence type="ECO:0000256" key="1">
    <source>
        <dbReference type="SAM" id="Phobius"/>
    </source>
</evidence>
<dbReference type="AlphaFoldDB" id="A0A679BB61"/>
<evidence type="ECO:0000313" key="2">
    <source>
        <dbReference type="EMBL" id="BBF89695.1"/>
    </source>
</evidence>
<keyword evidence="1" id="KW-0472">Membrane</keyword>
<organism evidence="2">
    <name type="scientific">Oryza nivara</name>
    <name type="common">Indian wild rice</name>
    <name type="synonym">Oryza sativa f. spontanea</name>
    <dbReference type="NCBI Taxonomy" id="4536"/>
    <lineage>
        <taxon>Eukaryota</taxon>
        <taxon>Viridiplantae</taxon>
        <taxon>Streptophyta</taxon>
        <taxon>Embryophyta</taxon>
        <taxon>Tracheophyta</taxon>
        <taxon>Spermatophyta</taxon>
        <taxon>Magnoliopsida</taxon>
        <taxon>Liliopsida</taxon>
        <taxon>Poales</taxon>
        <taxon>Poaceae</taxon>
        <taxon>BOP clade</taxon>
        <taxon>Oryzoideae</taxon>
        <taxon>Oryzeae</taxon>
        <taxon>Oryzinae</taxon>
        <taxon>Oryza</taxon>
    </lineage>
</organism>
<keyword evidence="1" id="KW-0812">Transmembrane</keyword>
<keyword evidence="1" id="KW-1133">Transmembrane helix</keyword>
<accession>A0A679BB61</accession>
<reference evidence="2" key="1">
    <citation type="submission" date="2018-08" db="EMBL/GenBank/DDBJ databases">
        <title>Oryza nivara genomic DNA, chromosome 11, BAC clone:BBa0001L01.</title>
        <authorList>
            <person name="Wu J."/>
            <person name="Kanamori H."/>
        </authorList>
    </citation>
    <scope>NUCLEOTIDE SEQUENCE</scope>
    <source>
        <strain evidence="2">W0106</strain>
    </source>
</reference>
<dbReference type="EMBL" id="AP018869">
    <property type="protein sequence ID" value="BBF89695.1"/>
    <property type="molecule type" value="Genomic_DNA"/>
</dbReference>
<name>A0A679BB61_ORYNI</name>